<dbReference type="Proteomes" id="UP000192980">
    <property type="component" value="Unassembled WGS sequence"/>
</dbReference>
<protein>
    <submittedName>
        <fullName evidence="1">Uncharacterized protein</fullName>
    </submittedName>
</protein>
<gene>
    <name evidence="1" type="ORF">SAMN05660862_2259</name>
</gene>
<reference evidence="1 2" key="1">
    <citation type="submission" date="2017-04" db="EMBL/GenBank/DDBJ databases">
        <authorList>
            <person name="Afonso C.L."/>
            <person name="Miller P.J."/>
            <person name="Scott M.A."/>
            <person name="Spackman E."/>
            <person name="Goraichik I."/>
            <person name="Dimitrov K.M."/>
            <person name="Suarez D.L."/>
            <person name="Swayne D.E."/>
        </authorList>
    </citation>
    <scope>NUCLEOTIDE SEQUENCE [LARGE SCALE GENOMIC DNA]</scope>
    <source>
        <strain evidence="1 2">DSM 22418</strain>
    </source>
</reference>
<sequence length="233" mass="24190">MYKIETNEGSINVLVNDRVERTIPKGQQTATEQAEVVQLAALGTAISFNLPVSTTVDGVASATLGELANKISSFKRGGGGGGGATVDFVNQRAPLLGNGMFMVGSAEGNVGRRPRPSDNGLTAVSNVSVKASGSDTYEMVAFTAAATNFSLAYRGSGGTFAVSDASAVGNPVTLGQYQGITNNALTSTETNATLNAMYPSIAINSEVRSITNKIKYIKKSATQWEPVPMNVMP</sequence>
<accession>A0A1X7JWN7</accession>
<evidence type="ECO:0000313" key="2">
    <source>
        <dbReference type="Proteomes" id="UP000192980"/>
    </source>
</evidence>
<organism evidence="1 2">
    <name type="scientific">Sphingobacterium psychroaquaticum</name>
    <dbReference type="NCBI Taxonomy" id="561061"/>
    <lineage>
        <taxon>Bacteria</taxon>
        <taxon>Pseudomonadati</taxon>
        <taxon>Bacteroidota</taxon>
        <taxon>Sphingobacteriia</taxon>
        <taxon>Sphingobacteriales</taxon>
        <taxon>Sphingobacteriaceae</taxon>
        <taxon>Sphingobacterium</taxon>
    </lineage>
</organism>
<dbReference type="STRING" id="561061.SAMN05660862_2259"/>
<keyword evidence="2" id="KW-1185">Reference proteome</keyword>
<dbReference type="AlphaFoldDB" id="A0A1X7JWN7"/>
<proteinExistence type="predicted"/>
<dbReference type="RefSeq" id="WP_085472977.1">
    <property type="nucleotide sequence ID" value="NZ_FXAU01000003.1"/>
</dbReference>
<dbReference type="EMBL" id="FXAU01000003">
    <property type="protein sequence ID" value="SMG32510.1"/>
    <property type="molecule type" value="Genomic_DNA"/>
</dbReference>
<name>A0A1X7JWN7_9SPHI</name>
<evidence type="ECO:0000313" key="1">
    <source>
        <dbReference type="EMBL" id="SMG32510.1"/>
    </source>
</evidence>